<dbReference type="EMBL" id="OU963906">
    <property type="protein sequence ID" value="CAH0399289.1"/>
    <property type="molecule type" value="Genomic_DNA"/>
</dbReference>
<organism evidence="8 9">
    <name type="scientific">Chilo suppressalis</name>
    <name type="common">Asiatic rice borer moth</name>
    <dbReference type="NCBI Taxonomy" id="168631"/>
    <lineage>
        <taxon>Eukaryota</taxon>
        <taxon>Metazoa</taxon>
        <taxon>Ecdysozoa</taxon>
        <taxon>Arthropoda</taxon>
        <taxon>Hexapoda</taxon>
        <taxon>Insecta</taxon>
        <taxon>Pterygota</taxon>
        <taxon>Neoptera</taxon>
        <taxon>Endopterygota</taxon>
        <taxon>Lepidoptera</taxon>
        <taxon>Glossata</taxon>
        <taxon>Ditrysia</taxon>
        <taxon>Pyraloidea</taxon>
        <taxon>Crambidae</taxon>
        <taxon>Crambinae</taxon>
        <taxon>Chilo</taxon>
    </lineage>
</organism>
<evidence type="ECO:0000313" key="8">
    <source>
        <dbReference type="EMBL" id="CAH0399289.1"/>
    </source>
</evidence>
<feature type="transmembrane region" description="Helical" evidence="6">
    <location>
        <begin position="260"/>
        <end position="280"/>
    </location>
</feature>
<evidence type="ECO:0000256" key="4">
    <source>
        <dbReference type="ARBA" id="ARBA00022989"/>
    </source>
</evidence>
<feature type="transmembrane region" description="Helical" evidence="6">
    <location>
        <begin position="159"/>
        <end position="176"/>
    </location>
</feature>
<sequence length="393" mass="44632">MAAVSKHLYNDLVEDMACHNLFHPWTESCVKSWPKVLADTTIGSTRFYTIIYLIQILMQGKKLKHKRTWRNLMEYFVRSTLLGTAIPFSYIVFNCVFGKIGIKKSYFTTLLLPFTINGLFIYLEPPHRRSLVVNLFVNLLIEYCLKCLSRSGYIEMTKSKQTLMFMIGSAFLFYLMRLEGDKPKRTPLFWLYTAEKVKRKTDDSSKIVCPHKGICWKYILKGSSTYFGIGLAISLAKLVLPKIRTPVKALSSIRGKNFKLAMFFGSYIGIYRAVMCYLCNKTKRDDALYALPAGYVAGLSMMFNPSTGLAIASLTAAFKLYSTILYEKKILPDNVPLPELMYCLCQGILFSSRLVDLGACPSYILNLMDTVSHGHCEAVFQRVVAESKRLASS</sequence>
<protein>
    <recommendedName>
        <fullName evidence="7">Transmembrane protein 135 N-terminal domain-containing protein</fullName>
    </recommendedName>
</protein>
<name>A0ABN8ATM6_CHISP</name>
<proteinExistence type="inferred from homology"/>
<feature type="domain" description="Transmembrane protein 135 N-terminal" evidence="7">
    <location>
        <begin position="17"/>
        <end position="142"/>
    </location>
</feature>
<gene>
    <name evidence="8" type="ORF">CHILSU_LOCUS2425</name>
</gene>
<accession>A0ABN8ATM6</accession>
<keyword evidence="4 6" id="KW-1133">Transmembrane helix</keyword>
<evidence type="ECO:0000256" key="3">
    <source>
        <dbReference type="ARBA" id="ARBA00022692"/>
    </source>
</evidence>
<dbReference type="PANTHER" id="PTHR12459">
    <property type="entry name" value="TRANSMEMBRANE PROTEIN 135-RELATED"/>
    <property type="match status" value="1"/>
</dbReference>
<evidence type="ECO:0000256" key="6">
    <source>
        <dbReference type="SAM" id="Phobius"/>
    </source>
</evidence>
<keyword evidence="5 6" id="KW-0472">Membrane</keyword>
<dbReference type="InterPro" id="IPR031926">
    <property type="entry name" value="TMEM135_N"/>
</dbReference>
<evidence type="ECO:0000256" key="5">
    <source>
        <dbReference type="ARBA" id="ARBA00023136"/>
    </source>
</evidence>
<dbReference type="InterPro" id="IPR026749">
    <property type="entry name" value="Tmem135"/>
</dbReference>
<comment type="subcellular location">
    <subcellularLocation>
        <location evidence="1">Endomembrane system</location>
        <topology evidence="1">Multi-pass membrane protein</topology>
    </subcellularLocation>
</comment>
<feature type="transmembrane region" description="Helical" evidence="6">
    <location>
        <begin position="105"/>
        <end position="123"/>
    </location>
</feature>
<dbReference type="PANTHER" id="PTHR12459:SF15">
    <property type="entry name" value="TRANSMEMBRANE PROTEIN 135"/>
    <property type="match status" value="1"/>
</dbReference>
<keyword evidence="3 6" id="KW-0812">Transmembrane</keyword>
<keyword evidence="9" id="KW-1185">Reference proteome</keyword>
<evidence type="ECO:0000256" key="1">
    <source>
        <dbReference type="ARBA" id="ARBA00004127"/>
    </source>
</evidence>
<evidence type="ECO:0000313" key="9">
    <source>
        <dbReference type="Proteomes" id="UP001153292"/>
    </source>
</evidence>
<dbReference type="Proteomes" id="UP001153292">
    <property type="component" value="Chromosome 13"/>
</dbReference>
<feature type="transmembrane region" description="Helical" evidence="6">
    <location>
        <begin position="287"/>
        <end position="303"/>
    </location>
</feature>
<feature type="transmembrane region" description="Helical" evidence="6">
    <location>
        <begin position="75"/>
        <end position="93"/>
    </location>
</feature>
<evidence type="ECO:0000256" key="2">
    <source>
        <dbReference type="ARBA" id="ARBA00008924"/>
    </source>
</evidence>
<reference evidence="8" key="1">
    <citation type="submission" date="2021-12" db="EMBL/GenBank/DDBJ databases">
        <authorList>
            <person name="King R."/>
        </authorList>
    </citation>
    <scope>NUCLEOTIDE SEQUENCE</scope>
</reference>
<dbReference type="Pfam" id="PF15982">
    <property type="entry name" value="TMEM135_C_rich"/>
    <property type="match status" value="1"/>
</dbReference>
<evidence type="ECO:0000259" key="7">
    <source>
        <dbReference type="Pfam" id="PF15982"/>
    </source>
</evidence>
<comment type="similarity">
    <text evidence="2">Belongs to the TMEM135 family.</text>
</comment>
<feature type="transmembrane region" description="Helical" evidence="6">
    <location>
        <begin position="218"/>
        <end position="240"/>
    </location>
</feature>